<organism evidence="2 3">
    <name type="scientific">Cercophora scortea</name>
    <dbReference type="NCBI Taxonomy" id="314031"/>
    <lineage>
        <taxon>Eukaryota</taxon>
        <taxon>Fungi</taxon>
        <taxon>Dikarya</taxon>
        <taxon>Ascomycota</taxon>
        <taxon>Pezizomycotina</taxon>
        <taxon>Sordariomycetes</taxon>
        <taxon>Sordariomycetidae</taxon>
        <taxon>Sordariales</taxon>
        <taxon>Lasiosphaeriaceae</taxon>
        <taxon>Cercophora</taxon>
    </lineage>
</organism>
<protein>
    <submittedName>
        <fullName evidence="2">Uncharacterized protein</fullName>
    </submittedName>
</protein>
<feature type="region of interest" description="Disordered" evidence="1">
    <location>
        <begin position="251"/>
        <end position="315"/>
    </location>
</feature>
<comment type="caution">
    <text evidence="2">The sequence shown here is derived from an EMBL/GenBank/DDBJ whole genome shotgun (WGS) entry which is preliminary data.</text>
</comment>
<feature type="compositionally biased region" description="Pro residues" evidence="1">
    <location>
        <begin position="396"/>
        <end position="414"/>
    </location>
</feature>
<feature type="compositionally biased region" description="Polar residues" evidence="1">
    <location>
        <begin position="291"/>
        <end position="302"/>
    </location>
</feature>
<evidence type="ECO:0000313" key="2">
    <source>
        <dbReference type="EMBL" id="KAK3333446.1"/>
    </source>
</evidence>
<feature type="compositionally biased region" description="Low complexity" evidence="1">
    <location>
        <begin position="252"/>
        <end position="263"/>
    </location>
</feature>
<accession>A0AAE0IY50</accession>
<dbReference type="CDD" id="cd22249">
    <property type="entry name" value="UDM1_RNF168_RNF169-like"/>
    <property type="match status" value="1"/>
</dbReference>
<gene>
    <name evidence="2" type="ORF">B0T19DRAFT_126295</name>
</gene>
<feature type="compositionally biased region" description="Basic and acidic residues" evidence="1">
    <location>
        <begin position="350"/>
        <end position="369"/>
    </location>
</feature>
<name>A0AAE0IY50_9PEZI</name>
<keyword evidence="3" id="KW-1185">Reference proteome</keyword>
<dbReference type="AlphaFoldDB" id="A0AAE0IY50"/>
<evidence type="ECO:0000256" key="1">
    <source>
        <dbReference type="SAM" id="MobiDB-lite"/>
    </source>
</evidence>
<dbReference type="EMBL" id="JAUEPO010000002">
    <property type="protein sequence ID" value="KAK3333446.1"/>
    <property type="molecule type" value="Genomic_DNA"/>
</dbReference>
<dbReference type="Proteomes" id="UP001286456">
    <property type="component" value="Unassembled WGS sequence"/>
</dbReference>
<reference evidence="2" key="1">
    <citation type="journal article" date="2023" name="Mol. Phylogenet. Evol.">
        <title>Genome-scale phylogeny and comparative genomics of the fungal order Sordariales.</title>
        <authorList>
            <person name="Hensen N."/>
            <person name="Bonometti L."/>
            <person name="Westerberg I."/>
            <person name="Brannstrom I.O."/>
            <person name="Guillou S."/>
            <person name="Cros-Aarteil S."/>
            <person name="Calhoun S."/>
            <person name="Haridas S."/>
            <person name="Kuo A."/>
            <person name="Mondo S."/>
            <person name="Pangilinan J."/>
            <person name="Riley R."/>
            <person name="LaButti K."/>
            <person name="Andreopoulos B."/>
            <person name="Lipzen A."/>
            <person name="Chen C."/>
            <person name="Yan M."/>
            <person name="Daum C."/>
            <person name="Ng V."/>
            <person name="Clum A."/>
            <person name="Steindorff A."/>
            <person name="Ohm R.A."/>
            <person name="Martin F."/>
            <person name="Silar P."/>
            <person name="Natvig D.O."/>
            <person name="Lalanne C."/>
            <person name="Gautier V."/>
            <person name="Ament-Velasquez S.L."/>
            <person name="Kruys A."/>
            <person name="Hutchinson M.I."/>
            <person name="Powell A.J."/>
            <person name="Barry K."/>
            <person name="Miller A.N."/>
            <person name="Grigoriev I.V."/>
            <person name="Debuchy R."/>
            <person name="Gladieux P."/>
            <person name="Hiltunen Thoren M."/>
            <person name="Johannesson H."/>
        </authorList>
    </citation>
    <scope>NUCLEOTIDE SEQUENCE</scope>
    <source>
        <strain evidence="2">SMH4131-1</strain>
    </source>
</reference>
<evidence type="ECO:0000313" key="3">
    <source>
        <dbReference type="Proteomes" id="UP001286456"/>
    </source>
</evidence>
<proteinExistence type="predicted"/>
<feature type="compositionally biased region" description="Low complexity" evidence="1">
    <location>
        <begin position="303"/>
        <end position="314"/>
    </location>
</feature>
<feature type="compositionally biased region" description="Basic residues" evidence="1">
    <location>
        <begin position="526"/>
        <end position="535"/>
    </location>
</feature>
<sequence length="535" mass="58435">MLDENLPSFRFKSASDPLSTILYFSHNGTDPAPEYLLRRADPALPASRAKYAAALCDAYNPDVVYAEVTVEPEWTQPTLSAAEIRAQAQSGAPPVPATPLVPDNFTIQLYNPDQSIAVRLVPGGWNKTDSWEFELPVQSFRKPSSSALDRETGAPVDLIPRLMFRWKKDGRLSKDLTCYLSGKSLGGRKNKEPDITVALFKATKESVVTVYEPNLNRVEVEDRKGLELVLLLGAEVIKDLFITPKSDIFNVSGSSSSSTAANARTRRKSSHPATTSPPLPAMSGALGNLPPSGTSPQGFSTNALPPAATAAAAADIEAETRRLQAMVDREQREQEKRERAEQKRIKRMLEEEESARQRREAEIAKETERLRKKYGVEGQDLPSFRPTPKPTSSAPELPPRNPPPPTGYAPPPPHLQQQQAYGGLGPWSAGPTLPPRPLSAGPSRTGPFHCSTLSSLWNGPSGGATFAPPPPHMVQQQQQQPLPPRRVSGGDDGAPYMGDYGSVNVRFNGPPPPGSVARTEEEERSRVRKKRSMHW</sequence>
<reference evidence="2" key="2">
    <citation type="submission" date="2023-06" db="EMBL/GenBank/DDBJ databases">
        <authorList>
            <consortium name="Lawrence Berkeley National Laboratory"/>
            <person name="Haridas S."/>
            <person name="Hensen N."/>
            <person name="Bonometti L."/>
            <person name="Westerberg I."/>
            <person name="Brannstrom I.O."/>
            <person name="Guillou S."/>
            <person name="Cros-Aarteil S."/>
            <person name="Calhoun S."/>
            <person name="Kuo A."/>
            <person name="Mondo S."/>
            <person name="Pangilinan J."/>
            <person name="Riley R."/>
            <person name="Labutti K."/>
            <person name="Andreopoulos B."/>
            <person name="Lipzen A."/>
            <person name="Chen C."/>
            <person name="Yanf M."/>
            <person name="Daum C."/>
            <person name="Ng V."/>
            <person name="Clum A."/>
            <person name="Steindorff A."/>
            <person name="Ohm R."/>
            <person name="Martin F."/>
            <person name="Silar P."/>
            <person name="Natvig D."/>
            <person name="Lalanne C."/>
            <person name="Gautier V."/>
            <person name="Ament-Velasquez S.L."/>
            <person name="Kruys A."/>
            <person name="Hutchinson M.I."/>
            <person name="Powell A.J."/>
            <person name="Barry K."/>
            <person name="Miller A.N."/>
            <person name="Grigoriev I.V."/>
            <person name="Debuchy R."/>
            <person name="Gladieux P."/>
            <person name="Thoren M.H."/>
            <person name="Johannesson H."/>
        </authorList>
    </citation>
    <scope>NUCLEOTIDE SEQUENCE</scope>
    <source>
        <strain evidence="2">SMH4131-1</strain>
    </source>
</reference>
<feature type="region of interest" description="Disordered" evidence="1">
    <location>
        <begin position="350"/>
        <end position="535"/>
    </location>
</feature>